<evidence type="ECO:0000313" key="2">
    <source>
        <dbReference type="EMBL" id="KAF6735439.1"/>
    </source>
</evidence>
<evidence type="ECO:0000256" key="1">
    <source>
        <dbReference type="SAM" id="MobiDB-lite"/>
    </source>
</evidence>
<feature type="compositionally biased region" description="Basic and acidic residues" evidence="1">
    <location>
        <begin position="53"/>
        <end position="64"/>
    </location>
</feature>
<dbReference type="AlphaFoldDB" id="A0A834FJS1"/>
<proteinExistence type="predicted"/>
<evidence type="ECO:0000313" key="3">
    <source>
        <dbReference type="Proteomes" id="UP000646548"/>
    </source>
</evidence>
<gene>
    <name evidence="2" type="ORF">FQA47_019886</name>
</gene>
<protein>
    <submittedName>
        <fullName evidence="2">Uncharacterized protein</fullName>
    </submittedName>
</protein>
<name>A0A834FJS1_ORYME</name>
<accession>A0A834FJS1</accession>
<reference evidence="2" key="1">
    <citation type="journal article" name="BMC Genomics">
        <title>Long-read sequencing and de novo genome assembly of marine medaka (Oryzias melastigma).</title>
        <authorList>
            <person name="Liang P."/>
            <person name="Saqib H.S.A."/>
            <person name="Ni X."/>
            <person name="Shen Y."/>
        </authorList>
    </citation>
    <scope>NUCLEOTIDE SEQUENCE</scope>
    <source>
        <strain evidence="2">Bigg-433</strain>
    </source>
</reference>
<comment type="caution">
    <text evidence="2">The sequence shown here is derived from an EMBL/GenBank/DDBJ whole genome shotgun (WGS) entry which is preliminary data.</text>
</comment>
<feature type="region of interest" description="Disordered" evidence="1">
    <location>
        <begin position="34"/>
        <end position="64"/>
    </location>
</feature>
<organism evidence="2 3">
    <name type="scientific">Oryzias melastigma</name>
    <name type="common">Marine medaka</name>
    <dbReference type="NCBI Taxonomy" id="30732"/>
    <lineage>
        <taxon>Eukaryota</taxon>
        <taxon>Metazoa</taxon>
        <taxon>Chordata</taxon>
        <taxon>Craniata</taxon>
        <taxon>Vertebrata</taxon>
        <taxon>Euteleostomi</taxon>
        <taxon>Actinopterygii</taxon>
        <taxon>Neopterygii</taxon>
        <taxon>Teleostei</taxon>
        <taxon>Neoteleostei</taxon>
        <taxon>Acanthomorphata</taxon>
        <taxon>Ovalentaria</taxon>
        <taxon>Atherinomorphae</taxon>
        <taxon>Beloniformes</taxon>
        <taxon>Adrianichthyidae</taxon>
        <taxon>Oryziinae</taxon>
        <taxon>Oryzias</taxon>
    </lineage>
</organism>
<dbReference type="EMBL" id="WKFB01000105">
    <property type="protein sequence ID" value="KAF6735439.1"/>
    <property type="molecule type" value="Genomic_DNA"/>
</dbReference>
<dbReference type="Proteomes" id="UP000646548">
    <property type="component" value="Unassembled WGS sequence"/>
</dbReference>
<sequence length="94" mass="10340">MVLGDPDGKAAALALGANTLPVVLLLSPPDENLRLSDKRKQQQKTSTYGSVYYERRSGGEPRHSERELLGHAELGFQSRAAVRRKSRAFFGDAK</sequence>